<comment type="caution">
    <text evidence="6">The sequence shown here is derived from an EMBL/GenBank/DDBJ whole genome shotgun (WGS) entry which is preliminary data.</text>
</comment>
<dbReference type="EMBL" id="JAULSV010000003">
    <property type="protein sequence ID" value="KAK0648494.1"/>
    <property type="molecule type" value="Genomic_DNA"/>
</dbReference>
<accession>A0AA39Y9E9</accession>
<keyword evidence="1" id="KW-0479">Metal-binding</keyword>
<evidence type="ECO:0000256" key="4">
    <source>
        <dbReference type="PROSITE-ProRule" id="PRU00134"/>
    </source>
</evidence>
<keyword evidence="3" id="KW-0862">Zinc</keyword>
<evidence type="ECO:0000256" key="2">
    <source>
        <dbReference type="ARBA" id="ARBA00022771"/>
    </source>
</evidence>
<proteinExistence type="predicted"/>
<dbReference type="Pfam" id="PF01753">
    <property type="entry name" value="zf-MYND"/>
    <property type="match status" value="1"/>
</dbReference>
<evidence type="ECO:0000259" key="5">
    <source>
        <dbReference type="PROSITE" id="PS50865"/>
    </source>
</evidence>
<protein>
    <recommendedName>
        <fullName evidence="5">MYND-type domain-containing protein</fullName>
    </recommendedName>
</protein>
<evidence type="ECO:0000313" key="6">
    <source>
        <dbReference type="EMBL" id="KAK0648494.1"/>
    </source>
</evidence>
<dbReference type="Proteomes" id="UP001174936">
    <property type="component" value="Unassembled WGS sequence"/>
</dbReference>
<dbReference type="PROSITE" id="PS01360">
    <property type="entry name" value="ZF_MYND_1"/>
    <property type="match status" value="1"/>
</dbReference>
<evidence type="ECO:0000256" key="1">
    <source>
        <dbReference type="ARBA" id="ARBA00022723"/>
    </source>
</evidence>
<organism evidence="6 7">
    <name type="scientific">Cercophora newfieldiana</name>
    <dbReference type="NCBI Taxonomy" id="92897"/>
    <lineage>
        <taxon>Eukaryota</taxon>
        <taxon>Fungi</taxon>
        <taxon>Dikarya</taxon>
        <taxon>Ascomycota</taxon>
        <taxon>Pezizomycotina</taxon>
        <taxon>Sordariomycetes</taxon>
        <taxon>Sordariomycetidae</taxon>
        <taxon>Sordariales</taxon>
        <taxon>Lasiosphaeriaceae</taxon>
        <taxon>Cercophora</taxon>
    </lineage>
</organism>
<feature type="domain" description="MYND-type" evidence="5">
    <location>
        <begin position="9"/>
        <end position="46"/>
    </location>
</feature>
<evidence type="ECO:0000313" key="7">
    <source>
        <dbReference type="Proteomes" id="UP001174936"/>
    </source>
</evidence>
<dbReference type="AlphaFoldDB" id="A0AA39Y9E9"/>
<dbReference type="PROSITE" id="PS50865">
    <property type="entry name" value="ZF_MYND_2"/>
    <property type="match status" value="1"/>
</dbReference>
<dbReference type="Gene3D" id="6.10.140.2220">
    <property type="match status" value="1"/>
</dbReference>
<dbReference type="InterPro" id="IPR002893">
    <property type="entry name" value="Znf_MYND"/>
</dbReference>
<dbReference type="SUPFAM" id="SSF144232">
    <property type="entry name" value="HIT/MYND zinc finger-like"/>
    <property type="match status" value="1"/>
</dbReference>
<dbReference type="GO" id="GO:0008270">
    <property type="term" value="F:zinc ion binding"/>
    <property type="evidence" value="ECO:0007669"/>
    <property type="project" value="UniProtKB-KW"/>
</dbReference>
<name>A0AA39Y9E9_9PEZI</name>
<keyword evidence="2 4" id="KW-0863">Zinc-finger</keyword>
<keyword evidence="7" id="KW-1185">Reference proteome</keyword>
<sequence length="102" mass="11507">MSLQLMTQCGLCSTHLVQISCDGCHVIRYCSAECQQIHRPDHQSACDNVRAAREALEREDATESIDIFCSGGSHITNLVALTVLKLRLRLDYERIHEYQTVS</sequence>
<evidence type="ECO:0000256" key="3">
    <source>
        <dbReference type="ARBA" id="ARBA00022833"/>
    </source>
</evidence>
<reference evidence="6" key="1">
    <citation type="submission" date="2023-06" db="EMBL/GenBank/DDBJ databases">
        <title>Genome-scale phylogeny and comparative genomics of the fungal order Sordariales.</title>
        <authorList>
            <consortium name="Lawrence Berkeley National Laboratory"/>
            <person name="Hensen N."/>
            <person name="Bonometti L."/>
            <person name="Westerberg I."/>
            <person name="Brannstrom I.O."/>
            <person name="Guillou S."/>
            <person name="Cros-Aarteil S."/>
            <person name="Calhoun S."/>
            <person name="Haridas S."/>
            <person name="Kuo A."/>
            <person name="Mondo S."/>
            <person name="Pangilinan J."/>
            <person name="Riley R."/>
            <person name="Labutti K."/>
            <person name="Andreopoulos B."/>
            <person name="Lipzen A."/>
            <person name="Chen C."/>
            <person name="Yanf M."/>
            <person name="Daum C."/>
            <person name="Ng V."/>
            <person name="Clum A."/>
            <person name="Steindorff A."/>
            <person name="Ohm R."/>
            <person name="Martin F."/>
            <person name="Silar P."/>
            <person name="Natvig D."/>
            <person name="Lalanne C."/>
            <person name="Gautier V."/>
            <person name="Ament-Velasquez S.L."/>
            <person name="Kruys A."/>
            <person name="Hutchinson M.I."/>
            <person name="Powell A.J."/>
            <person name="Barry K."/>
            <person name="Miller A.N."/>
            <person name="Grigoriev I.V."/>
            <person name="Debuchy R."/>
            <person name="Gladieux P."/>
            <person name="Thoren M.H."/>
            <person name="Johannesson H."/>
        </authorList>
    </citation>
    <scope>NUCLEOTIDE SEQUENCE</scope>
    <source>
        <strain evidence="6">SMH2532-1</strain>
    </source>
</reference>
<gene>
    <name evidence="6" type="ORF">B0T16DRAFT_388712</name>
</gene>